<dbReference type="SUPFAM" id="SSF82649">
    <property type="entry name" value="SufE/NifU"/>
    <property type="match status" value="1"/>
</dbReference>
<accession>A0A7W9A4H2</accession>
<reference evidence="2 3" key="1">
    <citation type="submission" date="2020-08" db="EMBL/GenBank/DDBJ databases">
        <title>Genomic Encyclopedia of Type Strains, Phase IV (KMG-IV): sequencing the most valuable type-strain genomes for metagenomic binning, comparative biology and taxonomic classification.</title>
        <authorList>
            <person name="Goeker M."/>
        </authorList>
    </citation>
    <scope>NUCLEOTIDE SEQUENCE [LARGE SCALE GENOMIC DNA]</scope>
    <source>
        <strain evidence="2 3">DSM 24448</strain>
    </source>
</reference>
<organism evidence="2 3">
    <name type="scientific">Brevundimonas halotolerans</name>
    <dbReference type="NCBI Taxonomy" id="69670"/>
    <lineage>
        <taxon>Bacteria</taxon>
        <taxon>Pseudomonadati</taxon>
        <taxon>Pseudomonadota</taxon>
        <taxon>Alphaproteobacteria</taxon>
        <taxon>Caulobacterales</taxon>
        <taxon>Caulobacteraceae</taxon>
        <taxon>Brevundimonas</taxon>
    </lineage>
</organism>
<dbReference type="GO" id="GO:0005506">
    <property type="term" value="F:iron ion binding"/>
    <property type="evidence" value="ECO:0007669"/>
    <property type="project" value="InterPro"/>
</dbReference>
<proteinExistence type="predicted"/>
<dbReference type="GO" id="GO:0016226">
    <property type="term" value="P:iron-sulfur cluster assembly"/>
    <property type="evidence" value="ECO:0007669"/>
    <property type="project" value="InterPro"/>
</dbReference>
<sequence length="162" mass="16669">MIDDLYSARILGLAANLPHAGRLVRADGTGERVARLCGSRAIVDVTLDDQGLITDFAQDIKACALGQAAAGVIGEAVIGATADEITTAATALTDMLKAGGEGPEGRFEGLRVLKPVADYPQRHASTQVAMGALVDAVDMALATSLATRDIPEAERTRRAGAA</sequence>
<protein>
    <submittedName>
        <fullName evidence="2">NifU-like protein involved in Fe-S cluster formation</fullName>
    </submittedName>
</protein>
<evidence type="ECO:0000313" key="2">
    <source>
        <dbReference type="EMBL" id="MBB5661274.1"/>
    </source>
</evidence>
<keyword evidence="3" id="KW-1185">Reference proteome</keyword>
<evidence type="ECO:0000259" key="1">
    <source>
        <dbReference type="Pfam" id="PF01592"/>
    </source>
</evidence>
<dbReference type="EMBL" id="JACIJB010000009">
    <property type="protein sequence ID" value="MBB5661274.1"/>
    <property type="molecule type" value="Genomic_DNA"/>
</dbReference>
<evidence type="ECO:0000313" key="3">
    <source>
        <dbReference type="Proteomes" id="UP000548978"/>
    </source>
</evidence>
<dbReference type="AlphaFoldDB" id="A0A7W9A4H2"/>
<dbReference type="RefSeq" id="WP_123288519.1">
    <property type="nucleotide sequence ID" value="NZ_JACIJB010000009.1"/>
</dbReference>
<dbReference type="GO" id="GO:0051536">
    <property type="term" value="F:iron-sulfur cluster binding"/>
    <property type="evidence" value="ECO:0007669"/>
    <property type="project" value="InterPro"/>
</dbReference>
<dbReference type="Gene3D" id="3.90.1010.10">
    <property type="match status" value="1"/>
</dbReference>
<dbReference type="Proteomes" id="UP000548978">
    <property type="component" value="Unassembled WGS sequence"/>
</dbReference>
<name>A0A7W9A4H2_9CAUL</name>
<feature type="domain" description="NIF system FeS cluster assembly NifU N-terminal" evidence="1">
    <location>
        <begin position="6"/>
        <end position="109"/>
    </location>
</feature>
<gene>
    <name evidence="2" type="ORF">FHS65_002034</name>
</gene>
<dbReference type="Pfam" id="PF01592">
    <property type="entry name" value="NifU_N"/>
    <property type="match status" value="1"/>
</dbReference>
<comment type="caution">
    <text evidence="2">The sequence shown here is derived from an EMBL/GenBank/DDBJ whole genome shotgun (WGS) entry which is preliminary data.</text>
</comment>
<dbReference type="OrthoDB" id="7857113at2"/>
<dbReference type="InterPro" id="IPR002871">
    <property type="entry name" value="NIF_FeS_clus_asmbl_NifU_N"/>
</dbReference>